<proteinExistence type="predicted"/>
<name>A0A183DHH4_9BILA</name>
<sequence length="50" mass="5292">LTRNMSGMVEIETDRAVSLEPYSACKALGRITLRSAGQTIAAGIIENLIG</sequence>
<evidence type="ECO:0000256" key="1">
    <source>
        <dbReference type="ARBA" id="ARBA00022741"/>
    </source>
</evidence>
<keyword evidence="1" id="KW-0547">Nucleotide-binding</keyword>
<dbReference type="GO" id="GO:0005525">
    <property type="term" value="F:GTP binding"/>
    <property type="evidence" value="ECO:0007669"/>
    <property type="project" value="UniProtKB-KW"/>
</dbReference>
<dbReference type="AlphaFoldDB" id="A0A183DHH4"/>
<dbReference type="WBParaSite" id="GPUH_0000817401-mRNA-1">
    <property type="protein sequence ID" value="GPUH_0000817401-mRNA-1"/>
    <property type="gene ID" value="GPUH_0000817401"/>
</dbReference>
<dbReference type="Pfam" id="PF22594">
    <property type="entry name" value="GTP-eEF1A_C"/>
    <property type="match status" value="1"/>
</dbReference>
<keyword evidence="2" id="KW-0342">GTP-binding</keyword>
<evidence type="ECO:0000256" key="2">
    <source>
        <dbReference type="ARBA" id="ARBA00023134"/>
    </source>
</evidence>
<dbReference type="InterPro" id="IPR054696">
    <property type="entry name" value="GTP-eEF1A_C"/>
</dbReference>
<reference evidence="4" key="1">
    <citation type="submission" date="2016-06" db="UniProtKB">
        <authorList>
            <consortium name="WormBaseParasite"/>
        </authorList>
    </citation>
    <scope>IDENTIFICATION</scope>
</reference>
<dbReference type="SUPFAM" id="SSF50465">
    <property type="entry name" value="EF-Tu/eEF-1alpha/eIF2-gamma C-terminal domain"/>
    <property type="match status" value="1"/>
</dbReference>
<organism evidence="4">
    <name type="scientific">Gongylonema pulchrum</name>
    <dbReference type="NCBI Taxonomy" id="637853"/>
    <lineage>
        <taxon>Eukaryota</taxon>
        <taxon>Metazoa</taxon>
        <taxon>Ecdysozoa</taxon>
        <taxon>Nematoda</taxon>
        <taxon>Chromadorea</taxon>
        <taxon>Rhabditida</taxon>
        <taxon>Spirurina</taxon>
        <taxon>Spiruromorpha</taxon>
        <taxon>Spiruroidea</taxon>
        <taxon>Gongylonematidae</taxon>
        <taxon>Gongylonema</taxon>
    </lineage>
</organism>
<evidence type="ECO:0000259" key="3">
    <source>
        <dbReference type="Pfam" id="PF22594"/>
    </source>
</evidence>
<protein>
    <submittedName>
        <fullName evidence="4">GTP_EFTU_D3 domain-containing protein</fullName>
    </submittedName>
</protein>
<accession>A0A183DHH4</accession>
<evidence type="ECO:0000313" key="4">
    <source>
        <dbReference type="WBParaSite" id="GPUH_0000817401-mRNA-1"/>
    </source>
</evidence>
<feature type="domain" description="GTP-eEF1A C-terminal" evidence="3">
    <location>
        <begin position="1"/>
        <end position="46"/>
    </location>
</feature>
<dbReference type="Gene3D" id="2.40.30.10">
    <property type="entry name" value="Translation factors"/>
    <property type="match status" value="1"/>
</dbReference>
<dbReference type="InterPro" id="IPR009001">
    <property type="entry name" value="Transl_elong_EF1A/Init_IF2_C"/>
</dbReference>